<dbReference type="RefSeq" id="WP_343878215.1">
    <property type="nucleotide sequence ID" value="NZ_BAAAIJ010000013.1"/>
</dbReference>
<dbReference type="Proteomes" id="UP001597307">
    <property type="component" value="Unassembled WGS sequence"/>
</dbReference>
<dbReference type="EMBL" id="JBHUGA010000030">
    <property type="protein sequence ID" value="MFD1846758.1"/>
    <property type="molecule type" value="Genomic_DNA"/>
</dbReference>
<proteinExistence type="predicted"/>
<evidence type="ECO:0000313" key="2">
    <source>
        <dbReference type="Proteomes" id="UP001597307"/>
    </source>
</evidence>
<protein>
    <submittedName>
        <fullName evidence="1">Uncharacterized protein</fullName>
    </submittedName>
</protein>
<reference evidence="2" key="1">
    <citation type="journal article" date="2019" name="Int. J. Syst. Evol. Microbiol.">
        <title>The Global Catalogue of Microorganisms (GCM) 10K type strain sequencing project: providing services to taxonomists for standard genome sequencing and annotation.</title>
        <authorList>
            <consortium name="The Broad Institute Genomics Platform"/>
            <consortium name="The Broad Institute Genome Sequencing Center for Infectious Disease"/>
            <person name="Wu L."/>
            <person name="Ma J."/>
        </authorList>
    </citation>
    <scope>NUCLEOTIDE SEQUENCE [LARGE SCALE GENOMIC DNA]</scope>
    <source>
        <strain evidence="2">JCM 11496</strain>
    </source>
</reference>
<keyword evidence="2" id="KW-1185">Reference proteome</keyword>
<sequence>MNPTVVEKVVVPPRPLNVQFIDNWADRLYPLPGMDYGRTRAIANYVEAVGRLTLKSEQLANTAGFLTSLTLRSIPPAHHQHEVFDLYEGYFQGLYKTLSTLAAITVRFQTVYGDLKVRSMKKFLDAVADKYPDAKAACELLEMARLYRTHLDHPAGDAVSNWLSFRNEDGRGLRILFYGYKSNSGGIPKGAELITFPFPTDADWVYDAPFVPYVNQALRDLTEALFSELERQTL</sequence>
<evidence type="ECO:0000313" key="1">
    <source>
        <dbReference type="EMBL" id="MFD1846758.1"/>
    </source>
</evidence>
<accession>A0ABW4Q7Q5</accession>
<organism evidence="1 2">
    <name type="scientific">Arthrobacter flavus</name>
    <dbReference type="NCBI Taxonomy" id="95172"/>
    <lineage>
        <taxon>Bacteria</taxon>
        <taxon>Bacillati</taxon>
        <taxon>Actinomycetota</taxon>
        <taxon>Actinomycetes</taxon>
        <taxon>Micrococcales</taxon>
        <taxon>Micrococcaceae</taxon>
        <taxon>Arthrobacter</taxon>
    </lineage>
</organism>
<name>A0ABW4Q7Q5_9MICC</name>
<gene>
    <name evidence="1" type="ORF">ACFSFX_09130</name>
</gene>
<comment type="caution">
    <text evidence="1">The sequence shown here is derived from an EMBL/GenBank/DDBJ whole genome shotgun (WGS) entry which is preliminary data.</text>
</comment>